<protein>
    <recommendedName>
        <fullName evidence="3 6">Flagellar basal-body rod protein FlgG</fullName>
    </recommendedName>
</protein>
<dbReference type="PROSITE" id="PS00588">
    <property type="entry name" value="FLAGELLA_BB_ROD"/>
    <property type="match status" value="1"/>
</dbReference>
<evidence type="ECO:0000256" key="6">
    <source>
        <dbReference type="NCBIfam" id="TIGR02488"/>
    </source>
</evidence>
<organism evidence="11 12">
    <name type="scientific">Rhodopirellula islandica</name>
    <dbReference type="NCBI Taxonomy" id="595434"/>
    <lineage>
        <taxon>Bacteria</taxon>
        <taxon>Pseudomonadati</taxon>
        <taxon>Planctomycetota</taxon>
        <taxon>Planctomycetia</taxon>
        <taxon>Pirellulales</taxon>
        <taxon>Pirellulaceae</taxon>
        <taxon>Rhodopirellula</taxon>
    </lineage>
</organism>
<keyword evidence="11" id="KW-0969">Cilium</keyword>
<dbReference type="Proteomes" id="UP000036367">
    <property type="component" value="Unassembled WGS sequence"/>
</dbReference>
<dbReference type="AlphaFoldDB" id="A0A0J1B8P2"/>
<feature type="domain" description="Flagellar basal-body/hook protein C-terminal" evidence="9">
    <location>
        <begin position="220"/>
        <end position="265"/>
    </location>
</feature>
<dbReference type="Pfam" id="PF22692">
    <property type="entry name" value="LlgE_F_G_D1"/>
    <property type="match status" value="1"/>
</dbReference>
<dbReference type="GO" id="GO:0009426">
    <property type="term" value="C:bacterial-type flagellum basal body, distal rod"/>
    <property type="evidence" value="ECO:0007669"/>
    <property type="project" value="UniProtKB-UniRule"/>
</dbReference>
<evidence type="ECO:0000313" key="12">
    <source>
        <dbReference type="Proteomes" id="UP000036367"/>
    </source>
</evidence>
<dbReference type="InterPro" id="IPR053967">
    <property type="entry name" value="LlgE_F_G-like_D1"/>
</dbReference>
<evidence type="ECO:0000256" key="3">
    <source>
        <dbReference type="ARBA" id="ARBA00017948"/>
    </source>
</evidence>
<dbReference type="STRING" id="595434.RISK_004878"/>
<feature type="domain" description="Flagellar basal body rod protein N-terminal" evidence="8">
    <location>
        <begin position="6"/>
        <end position="36"/>
    </location>
</feature>
<evidence type="ECO:0000256" key="1">
    <source>
        <dbReference type="ARBA" id="ARBA00004117"/>
    </source>
</evidence>
<dbReference type="InterPro" id="IPR001444">
    <property type="entry name" value="Flag_bb_rod_N"/>
</dbReference>
<feature type="domain" description="Flagellar hook protein FlgE/F/G-like D1" evidence="10">
    <location>
        <begin position="97"/>
        <end position="163"/>
    </location>
</feature>
<comment type="subunit">
    <text evidence="5">The basal body constitutes a major portion of the flagellar organelle and consists of four rings (L,P,S, and M) mounted on a central rod. The rod consists of about 26 subunits of FlgG in the distal portion, and FlgB, FlgC and FlgF are thought to build up the proximal portion of the rod with about 6 subunits each.</text>
</comment>
<proteinExistence type="inferred from homology"/>
<evidence type="ECO:0000313" key="11">
    <source>
        <dbReference type="EMBL" id="KLU03112.1"/>
    </source>
</evidence>
<name>A0A0J1B8P2_RHOIS</name>
<evidence type="ECO:0000259" key="10">
    <source>
        <dbReference type="Pfam" id="PF22692"/>
    </source>
</evidence>
<dbReference type="NCBIfam" id="TIGR03506">
    <property type="entry name" value="FlgEFG_subfam"/>
    <property type="match status" value="2"/>
</dbReference>
<dbReference type="SUPFAM" id="SSF117143">
    <property type="entry name" value="Flagellar hook protein flgE"/>
    <property type="match status" value="1"/>
</dbReference>
<dbReference type="OrthoDB" id="9804559at2"/>
<accession>A0A0J1B8P2</accession>
<dbReference type="Pfam" id="PF00460">
    <property type="entry name" value="Flg_bb_rod"/>
    <property type="match status" value="1"/>
</dbReference>
<evidence type="ECO:0000259" key="9">
    <source>
        <dbReference type="Pfam" id="PF06429"/>
    </source>
</evidence>
<dbReference type="NCBIfam" id="TIGR02488">
    <property type="entry name" value="flgG_G_neg"/>
    <property type="match status" value="1"/>
</dbReference>
<evidence type="ECO:0000256" key="2">
    <source>
        <dbReference type="ARBA" id="ARBA00009677"/>
    </source>
</evidence>
<dbReference type="InterPro" id="IPR037925">
    <property type="entry name" value="FlgE/F/G-like"/>
</dbReference>
<dbReference type="InterPro" id="IPR010930">
    <property type="entry name" value="Flg_bb/hook_C_dom"/>
</dbReference>
<dbReference type="InterPro" id="IPR019776">
    <property type="entry name" value="Flagellar_basal_body_rod_CS"/>
</dbReference>
<dbReference type="PANTHER" id="PTHR30435:SF19">
    <property type="entry name" value="FLAGELLAR BASAL-BODY ROD PROTEIN FLGG"/>
    <property type="match status" value="1"/>
</dbReference>
<keyword evidence="4 7" id="KW-0975">Bacterial flagellum</keyword>
<evidence type="ECO:0000256" key="7">
    <source>
        <dbReference type="RuleBase" id="RU362116"/>
    </source>
</evidence>
<dbReference type="PANTHER" id="PTHR30435">
    <property type="entry name" value="FLAGELLAR PROTEIN"/>
    <property type="match status" value="1"/>
</dbReference>
<comment type="similarity">
    <text evidence="2 7">Belongs to the flagella basal body rod proteins family.</text>
</comment>
<dbReference type="Pfam" id="PF06429">
    <property type="entry name" value="Flg_bbr_C"/>
    <property type="match status" value="1"/>
</dbReference>
<dbReference type="GO" id="GO:0071978">
    <property type="term" value="P:bacterial-type flagellum-dependent swarming motility"/>
    <property type="evidence" value="ECO:0007669"/>
    <property type="project" value="TreeGrafter"/>
</dbReference>
<evidence type="ECO:0000256" key="5">
    <source>
        <dbReference type="ARBA" id="ARBA00025933"/>
    </source>
</evidence>
<reference evidence="11" key="1">
    <citation type="submission" date="2015-05" db="EMBL/GenBank/DDBJ databases">
        <title>Permanent draft genome of Rhodopirellula islandicus K833.</title>
        <authorList>
            <person name="Kizina J."/>
            <person name="Richter M."/>
            <person name="Glockner F.O."/>
            <person name="Harder J."/>
        </authorList>
    </citation>
    <scope>NUCLEOTIDE SEQUENCE [LARGE SCALE GENOMIC DNA]</scope>
    <source>
        <strain evidence="11">K833</strain>
    </source>
</reference>
<keyword evidence="11" id="KW-0282">Flagellum</keyword>
<gene>
    <name evidence="11" type="ORF">RISK_004878</name>
</gene>
<keyword evidence="12" id="KW-1185">Reference proteome</keyword>
<evidence type="ECO:0000259" key="8">
    <source>
        <dbReference type="Pfam" id="PF00460"/>
    </source>
</evidence>
<dbReference type="RefSeq" id="WP_047816029.1">
    <property type="nucleotide sequence ID" value="NZ_LECT01000041.1"/>
</dbReference>
<evidence type="ECO:0000256" key="4">
    <source>
        <dbReference type="ARBA" id="ARBA00023143"/>
    </source>
</evidence>
<comment type="subcellular location">
    <subcellularLocation>
        <location evidence="1 7">Bacterial flagellum basal body</location>
    </subcellularLocation>
</comment>
<sequence>MSVQTLYTAATGMEAMQTKLDVIANNLANINTTGFKKDRANFEDLLYRTEVYPGVQDATQTPTAVGTQVGLGVRVTSTQTDQRQGTLQQTGRDLDVAIQGSGYFRVVDPSSQDTMYTRAGNLDINADGQLVMGSAQVGRLLDPPITIPNDATALVITSNGEVMTQQPGQTELTNQGQIQLAQFINPDGMLKTGENLYMETDASGPEQINNPGTDGIGVLRQGNLEASNVEPVQELIDLITTQRAFELNSQAVQAGDQVMQNISQLRRF</sequence>
<dbReference type="PATRIC" id="fig|595434.4.peg.4630"/>
<dbReference type="InterPro" id="IPR012834">
    <property type="entry name" value="FlgG_G_neg"/>
</dbReference>
<dbReference type="EMBL" id="LECT01000041">
    <property type="protein sequence ID" value="KLU03112.1"/>
    <property type="molecule type" value="Genomic_DNA"/>
</dbReference>
<keyword evidence="11" id="KW-0966">Cell projection</keyword>
<comment type="caution">
    <text evidence="11">The sequence shown here is derived from an EMBL/GenBank/DDBJ whole genome shotgun (WGS) entry which is preliminary data.</text>
</comment>
<dbReference type="InterPro" id="IPR020013">
    <property type="entry name" value="Flagellar_FlgE/F/G"/>
</dbReference>